<keyword evidence="2" id="KW-1185">Reference proteome</keyword>
<proteinExistence type="predicted"/>
<name>A0ABQ7EH38_BRACR</name>
<evidence type="ECO:0000313" key="2">
    <source>
        <dbReference type="Proteomes" id="UP000266723"/>
    </source>
</evidence>
<accession>A0ABQ7EH38</accession>
<gene>
    <name evidence="1" type="ORF">DY000_02027540</name>
</gene>
<protein>
    <submittedName>
        <fullName evidence="1">Uncharacterized protein</fullName>
    </submittedName>
</protein>
<evidence type="ECO:0000313" key="1">
    <source>
        <dbReference type="EMBL" id="KAF3596299.1"/>
    </source>
</evidence>
<sequence>MSLREVALGKSLHGVSMASDFTGSLQLGRSERFAPYQVFLYHCNIFFDVQMWILQFSWTHWIVLNQYLDGDTIKEVRFEEGGREGEAQEIGVLVSLEGMSLYRQNERKLLINLLIRPRGPLVMQRMHDQ</sequence>
<reference evidence="1 2" key="1">
    <citation type="journal article" date="2020" name="BMC Genomics">
        <title>Intraspecific diversification of the crop wild relative Brassica cretica Lam. using demographic model selection.</title>
        <authorList>
            <person name="Kioukis A."/>
            <person name="Michalopoulou V.A."/>
            <person name="Briers L."/>
            <person name="Pirintsos S."/>
            <person name="Studholme D.J."/>
            <person name="Pavlidis P."/>
            <person name="Sarris P.F."/>
        </authorList>
    </citation>
    <scope>NUCLEOTIDE SEQUENCE [LARGE SCALE GENOMIC DNA]</scope>
    <source>
        <strain evidence="2">cv. PFS-1207/04</strain>
    </source>
</reference>
<dbReference type="EMBL" id="QGKV02000299">
    <property type="protein sequence ID" value="KAF3596299.1"/>
    <property type="molecule type" value="Genomic_DNA"/>
</dbReference>
<comment type="caution">
    <text evidence="1">The sequence shown here is derived from an EMBL/GenBank/DDBJ whole genome shotgun (WGS) entry which is preliminary data.</text>
</comment>
<organism evidence="1 2">
    <name type="scientific">Brassica cretica</name>
    <name type="common">Mustard</name>
    <dbReference type="NCBI Taxonomy" id="69181"/>
    <lineage>
        <taxon>Eukaryota</taxon>
        <taxon>Viridiplantae</taxon>
        <taxon>Streptophyta</taxon>
        <taxon>Embryophyta</taxon>
        <taxon>Tracheophyta</taxon>
        <taxon>Spermatophyta</taxon>
        <taxon>Magnoliopsida</taxon>
        <taxon>eudicotyledons</taxon>
        <taxon>Gunneridae</taxon>
        <taxon>Pentapetalae</taxon>
        <taxon>rosids</taxon>
        <taxon>malvids</taxon>
        <taxon>Brassicales</taxon>
        <taxon>Brassicaceae</taxon>
        <taxon>Brassiceae</taxon>
        <taxon>Brassica</taxon>
    </lineage>
</organism>
<dbReference type="Proteomes" id="UP000266723">
    <property type="component" value="Unassembled WGS sequence"/>
</dbReference>